<dbReference type="EnsemblMetazoa" id="PHUM308480-RA">
    <property type="protein sequence ID" value="PHUM308480-PA"/>
    <property type="gene ID" value="PHUM308480"/>
</dbReference>
<dbReference type="PANTHER" id="PTHR34914">
    <property type="entry name" value="LYMPHOCYTE EXPANSION MOLECULE"/>
    <property type="match status" value="1"/>
</dbReference>
<dbReference type="GeneID" id="8235789"/>
<keyword evidence="3" id="KW-1185">Reference proteome</keyword>
<dbReference type="InParanoid" id="E0VME3"/>
<dbReference type="VEuPathDB" id="VectorBase:PHUM308480"/>
<name>E0VME3_PEDHC</name>
<dbReference type="CTD" id="8235789"/>
<reference evidence="1" key="1">
    <citation type="submission" date="2007-04" db="EMBL/GenBank/DDBJ databases">
        <title>Annotation of Pediculus humanus corporis strain USDA.</title>
        <authorList>
            <person name="Kirkness E."/>
            <person name="Hannick L."/>
            <person name="Hass B."/>
            <person name="Bruggner R."/>
            <person name="Lawson D."/>
            <person name="Bidwell S."/>
            <person name="Joardar V."/>
            <person name="Caler E."/>
            <person name="Walenz B."/>
            <person name="Inman J."/>
            <person name="Schobel S."/>
            <person name="Galinsky K."/>
            <person name="Amedeo P."/>
            <person name="Strausberg R."/>
        </authorList>
    </citation>
    <scope>NUCLEOTIDE SEQUENCE</scope>
    <source>
        <strain evidence="1">USDA</strain>
    </source>
</reference>
<dbReference type="EMBL" id="DS235307">
    <property type="protein sequence ID" value="EEB14550.1"/>
    <property type="molecule type" value="Genomic_DNA"/>
</dbReference>
<reference evidence="1" key="2">
    <citation type="submission" date="2007-04" db="EMBL/GenBank/DDBJ databases">
        <title>The genome of the human body louse.</title>
        <authorList>
            <consortium name="The Human Body Louse Genome Consortium"/>
            <person name="Kirkness E."/>
            <person name="Walenz B."/>
            <person name="Hass B."/>
            <person name="Bruggner R."/>
            <person name="Strausberg R."/>
        </authorList>
    </citation>
    <scope>NUCLEOTIDE SEQUENCE</scope>
    <source>
        <strain evidence="1">USDA</strain>
    </source>
</reference>
<gene>
    <name evidence="2" type="primary">8235789</name>
    <name evidence="1" type="ORF">Phum_PHUM308480</name>
</gene>
<evidence type="ECO:0000313" key="3">
    <source>
        <dbReference type="Proteomes" id="UP000009046"/>
    </source>
</evidence>
<evidence type="ECO:0000313" key="2">
    <source>
        <dbReference type="EnsemblMetazoa" id="PHUM308480-PA"/>
    </source>
</evidence>
<dbReference type="RefSeq" id="XP_002427288.1">
    <property type="nucleotide sequence ID" value="XM_002427243.1"/>
</dbReference>
<protein>
    <recommendedName>
        <fullName evidence="4">Lymphocyte expansion molecule</fullName>
    </recommendedName>
</protein>
<dbReference type="AlphaFoldDB" id="E0VME3"/>
<dbReference type="PANTHER" id="PTHR34914:SF1">
    <property type="entry name" value="LYMPHOCYTE EXPANSION MOLECULE"/>
    <property type="match status" value="1"/>
</dbReference>
<dbReference type="OrthoDB" id="6275292at2759"/>
<dbReference type="Proteomes" id="UP000009046">
    <property type="component" value="Unassembled WGS sequence"/>
</dbReference>
<reference evidence="2" key="3">
    <citation type="submission" date="2021-02" db="UniProtKB">
        <authorList>
            <consortium name="EnsemblMetazoa"/>
        </authorList>
    </citation>
    <scope>IDENTIFICATION</scope>
    <source>
        <strain evidence="2">USDA</strain>
    </source>
</reference>
<dbReference type="eggNOG" id="ENOG502R0GF">
    <property type="taxonomic scope" value="Eukaryota"/>
</dbReference>
<sequence>MVSGFCNQEFLFMTFIKAVGRVNNTYHALNLSIGCHNWTKAYKINSKITRYKKTKIYLIKNIISPIFPPPTPWKRAVEVEEFSRKLAYHGEHILKRKLWEKSINGPGWQDVTELLSEKTMTFPKFEGYTQNRKKQDVPGPVMEEKTRGKGFSFSIIPPFDKNTSRLNNLYTGPSYQLPPNLYTLKSCTEELISKKVSKRGPYDLFTGPRFPRIVVQKLLDKTQLTPLRLDSRDLNHPKNLFKGKFLKCGRESAITSRMFMNDPIGCLNTASYPGPGHYDVSSNKKIVTESFYPFNSSVRDVRTHLKKDLSPPPGSYNLYQKSKILGDGFKSNFLSKTPRYDFKVPKWSWFE</sequence>
<dbReference type="EMBL" id="AAZO01003577">
    <property type="status" value="NOT_ANNOTATED_CDS"/>
    <property type="molecule type" value="Genomic_DNA"/>
</dbReference>
<dbReference type="HOGENOM" id="CLU_058683_0_0_1"/>
<evidence type="ECO:0000313" key="1">
    <source>
        <dbReference type="EMBL" id="EEB14550.1"/>
    </source>
</evidence>
<accession>E0VME3</accession>
<dbReference type="OMA" id="CDPCLYH"/>
<dbReference type="InterPro" id="IPR033557">
    <property type="entry name" value="CIMAP2"/>
</dbReference>
<organism>
    <name type="scientific">Pediculus humanus subsp. corporis</name>
    <name type="common">Body louse</name>
    <dbReference type="NCBI Taxonomy" id="121224"/>
    <lineage>
        <taxon>Eukaryota</taxon>
        <taxon>Metazoa</taxon>
        <taxon>Ecdysozoa</taxon>
        <taxon>Arthropoda</taxon>
        <taxon>Hexapoda</taxon>
        <taxon>Insecta</taxon>
        <taxon>Pterygota</taxon>
        <taxon>Neoptera</taxon>
        <taxon>Paraneoptera</taxon>
        <taxon>Psocodea</taxon>
        <taxon>Troctomorpha</taxon>
        <taxon>Phthiraptera</taxon>
        <taxon>Anoplura</taxon>
        <taxon>Pediculidae</taxon>
        <taxon>Pediculus</taxon>
    </lineage>
</organism>
<evidence type="ECO:0008006" key="4">
    <source>
        <dbReference type="Google" id="ProtNLM"/>
    </source>
</evidence>
<dbReference type="KEGG" id="phu:Phum_PHUM308480"/>
<proteinExistence type="predicted"/>